<feature type="active site" evidence="12">
    <location>
        <position position="225"/>
    </location>
</feature>
<keyword evidence="4 12" id="KW-0808">Transferase</keyword>
<proteinExistence type="inferred from homology"/>
<dbReference type="PANTHER" id="PTHR21248">
    <property type="entry name" value="CARDIOLIPIN SYNTHASE"/>
    <property type="match status" value="1"/>
</dbReference>
<gene>
    <name evidence="15" type="primary">cls</name>
    <name evidence="15" type="ORF">DLM86_18010</name>
</gene>
<evidence type="ECO:0000256" key="3">
    <source>
        <dbReference type="ARBA" id="ARBA00022516"/>
    </source>
</evidence>
<evidence type="ECO:0000256" key="7">
    <source>
        <dbReference type="ARBA" id="ARBA00022989"/>
    </source>
</evidence>
<dbReference type="OrthoDB" id="9762009at2"/>
<keyword evidence="7 12" id="KW-1133">Transmembrane helix</keyword>
<keyword evidence="16" id="KW-1185">Reference proteome</keyword>
<dbReference type="PANTHER" id="PTHR21248:SF22">
    <property type="entry name" value="PHOSPHOLIPASE D"/>
    <property type="match status" value="1"/>
</dbReference>
<dbReference type="InterPro" id="IPR025202">
    <property type="entry name" value="PLD-like_dom"/>
</dbReference>
<evidence type="ECO:0000313" key="15">
    <source>
        <dbReference type="EMBL" id="PYI52903.1"/>
    </source>
</evidence>
<dbReference type="InterPro" id="IPR022924">
    <property type="entry name" value="Cardiolipin_synthase"/>
</dbReference>
<keyword evidence="5 12" id="KW-0812">Transmembrane</keyword>
<evidence type="ECO:0000256" key="6">
    <source>
        <dbReference type="ARBA" id="ARBA00022737"/>
    </source>
</evidence>
<evidence type="ECO:0000256" key="2">
    <source>
        <dbReference type="ARBA" id="ARBA00022475"/>
    </source>
</evidence>
<evidence type="ECO:0000313" key="16">
    <source>
        <dbReference type="Proteomes" id="UP000247476"/>
    </source>
</evidence>
<evidence type="ECO:0000256" key="10">
    <source>
        <dbReference type="ARBA" id="ARBA00023209"/>
    </source>
</evidence>
<dbReference type="AlphaFoldDB" id="A0A2V5K5F0"/>
<comment type="caution">
    <text evidence="15">The sequence shown here is derived from an EMBL/GenBank/DDBJ whole genome shotgun (WGS) entry which is preliminary data.</text>
</comment>
<dbReference type="GO" id="GO:0032049">
    <property type="term" value="P:cardiolipin biosynthetic process"/>
    <property type="evidence" value="ECO:0007669"/>
    <property type="project" value="UniProtKB-UniRule"/>
</dbReference>
<comment type="function">
    <text evidence="12">Catalyzes the reversible phosphatidyl group transfer from one phosphatidylglycerol molecule to another to form cardiolipin (CL) (diphosphatidylglycerol) and glycerol.</text>
</comment>
<evidence type="ECO:0000256" key="13">
    <source>
        <dbReference type="NCBIfam" id="TIGR04265"/>
    </source>
</evidence>
<dbReference type="Pfam" id="PF13091">
    <property type="entry name" value="PLDc_2"/>
    <property type="match status" value="2"/>
</dbReference>
<evidence type="ECO:0000256" key="9">
    <source>
        <dbReference type="ARBA" id="ARBA00023136"/>
    </source>
</evidence>
<dbReference type="RefSeq" id="WP_110841453.1">
    <property type="nucleotide sequence ID" value="NZ_QJVJ01000008.1"/>
</dbReference>
<dbReference type="CDD" id="cd09110">
    <property type="entry name" value="PLDc_CLS_1"/>
    <property type="match status" value="1"/>
</dbReference>
<evidence type="ECO:0000256" key="5">
    <source>
        <dbReference type="ARBA" id="ARBA00022692"/>
    </source>
</evidence>
<dbReference type="GO" id="GO:0005886">
    <property type="term" value="C:plasma membrane"/>
    <property type="evidence" value="ECO:0007669"/>
    <property type="project" value="UniProtKB-SubCell"/>
</dbReference>
<dbReference type="Proteomes" id="UP000247476">
    <property type="component" value="Unassembled WGS sequence"/>
</dbReference>
<keyword evidence="10 12" id="KW-0594">Phospholipid biosynthesis</keyword>
<feature type="active site" evidence="12">
    <location>
        <position position="396"/>
    </location>
</feature>
<feature type="active site" evidence="12">
    <location>
        <position position="401"/>
    </location>
</feature>
<feature type="active site" evidence="12">
    <location>
        <position position="394"/>
    </location>
</feature>
<dbReference type="SUPFAM" id="SSF56024">
    <property type="entry name" value="Phospholipase D/nuclease"/>
    <property type="match status" value="2"/>
</dbReference>
<keyword evidence="11 12" id="KW-1208">Phospholipid metabolism</keyword>
<feature type="domain" description="PLD phosphodiesterase" evidence="14">
    <location>
        <begin position="213"/>
        <end position="240"/>
    </location>
</feature>
<name>A0A2V5K5F0_9BACL</name>
<comment type="subcellular location">
    <subcellularLocation>
        <location evidence="1 12">Cell membrane</location>
        <topology evidence="1 12">Multi-pass membrane protein</topology>
    </subcellularLocation>
</comment>
<evidence type="ECO:0000256" key="12">
    <source>
        <dbReference type="HAMAP-Rule" id="MF_01916"/>
    </source>
</evidence>
<dbReference type="SMART" id="SM00155">
    <property type="entry name" value="PLDc"/>
    <property type="match status" value="2"/>
</dbReference>
<dbReference type="PROSITE" id="PS50035">
    <property type="entry name" value="PLD"/>
    <property type="match status" value="2"/>
</dbReference>
<feature type="domain" description="PLD phosphodiesterase" evidence="14">
    <location>
        <begin position="389"/>
        <end position="416"/>
    </location>
</feature>
<dbReference type="InterPro" id="IPR030874">
    <property type="entry name" value="Cardiolipin_synth_Firmi"/>
</dbReference>
<comment type="catalytic activity">
    <reaction evidence="12">
        <text>2 a 1,2-diacyl-sn-glycero-3-phospho-(1'-sn-glycerol) = a cardiolipin + glycerol</text>
        <dbReference type="Rhea" id="RHEA:31451"/>
        <dbReference type="ChEBI" id="CHEBI:17754"/>
        <dbReference type="ChEBI" id="CHEBI:62237"/>
        <dbReference type="ChEBI" id="CHEBI:64716"/>
    </reaction>
</comment>
<evidence type="ECO:0000256" key="8">
    <source>
        <dbReference type="ARBA" id="ARBA00023098"/>
    </source>
</evidence>
<evidence type="ECO:0000256" key="11">
    <source>
        <dbReference type="ARBA" id="ARBA00023264"/>
    </source>
</evidence>
<dbReference type="Pfam" id="PF13396">
    <property type="entry name" value="PLDc_N"/>
    <property type="match status" value="1"/>
</dbReference>
<keyword evidence="3 12" id="KW-0444">Lipid biosynthesis</keyword>
<comment type="caution">
    <text evidence="12">Lacks conserved residue(s) required for the propagation of feature annotation.</text>
</comment>
<reference evidence="15 16" key="1">
    <citation type="submission" date="2018-05" db="EMBL/GenBank/DDBJ databases">
        <title>Paenibacillus flagellatus sp. nov., isolated from selenium mineral soil.</title>
        <authorList>
            <person name="Dai X."/>
        </authorList>
    </citation>
    <scope>NUCLEOTIDE SEQUENCE [LARGE SCALE GENOMIC DNA]</scope>
    <source>
        <strain evidence="15 16">DXL2</strain>
    </source>
</reference>
<dbReference type="CDD" id="cd09112">
    <property type="entry name" value="PLDc_CLS_2"/>
    <property type="match status" value="1"/>
</dbReference>
<feature type="active site" evidence="12">
    <location>
        <position position="218"/>
    </location>
</feature>
<evidence type="ECO:0000256" key="4">
    <source>
        <dbReference type="ARBA" id="ARBA00022679"/>
    </source>
</evidence>
<comment type="similarity">
    <text evidence="12">Belongs to the phospholipase D family. Cardiolipin synthase subfamily.</text>
</comment>
<keyword evidence="8 12" id="KW-0443">Lipid metabolism</keyword>
<dbReference type="NCBIfam" id="TIGR04265">
    <property type="entry name" value="bac_cardiolipin"/>
    <property type="match status" value="1"/>
</dbReference>
<feature type="transmembrane region" description="Helical" evidence="12">
    <location>
        <begin position="30"/>
        <end position="51"/>
    </location>
</feature>
<sequence length="476" mass="54599">MLWLGLVLGLFVFQTATILVLEFRNPAKAVAWLSILFVLPIIGFIMYYFLAKEYTQRKKMRRKNRRVVEEIRRALRMKASKADPGDAIHRCDIYREHRLIGLLSNMPGAPMMPCNRVNVYNDAESTYEAILEAMEQASRFIHVEYYIIRDDEIGKRFQRTMMRKAREGVEVRLLYDGVGSYKLGRAYVDELKRAGVEVHVFLPPLIALFDKRINYRNHRKIVVVDGKIGFLGGINVGDEYLGSDPKLGYWRDTHIRLEGDSVYFLQHTFATDWAFSSGKPLVDSVYFPEHECEGEETVQLIASGPDAPWDSVQEVFFGAMAVAHSRIFITTPYFIPDPSIAMALKTAALSGVDVRIILPGVPDARIVHWASMSYVQELMQAGVRFFQYQKGFIHAKTLIIDKMLATVGTANMDMRSFFSNFEIMAVLFDRDTIQRVEQDFVTDMKNSKEIDLAEFERRSKLQRVKEAAARLLAPLF</sequence>
<protein>
    <recommendedName>
        <fullName evidence="12 13">Cardiolipin synthase</fullName>
        <shortName evidence="12">CL synthase</shortName>
        <ecNumber evidence="12 13">2.7.8.-</ecNumber>
    </recommendedName>
</protein>
<organism evidence="15 16">
    <name type="scientific">Paenibacillus flagellatus</name>
    <dbReference type="NCBI Taxonomy" id="2211139"/>
    <lineage>
        <taxon>Bacteria</taxon>
        <taxon>Bacillati</taxon>
        <taxon>Bacillota</taxon>
        <taxon>Bacilli</taxon>
        <taxon>Bacillales</taxon>
        <taxon>Paenibacillaceae</taxon>
        <taxon>Paenibacillus</taxon>
    </lineage>
</organism>
<evidence type="ECO:0000256" key="1">
    <source>
        <dbReference type="ARBA" id="ARBA00004651"/>
    </source>
</evidence>
<keyword evidence="2 12" id="KW-1003">Cell membrane</keyword>
<dbReference type="Gene3D" id="3.30.870.10">
    <property type="entry name" value="Endonuclease Chain A"/>
    <property type="match status" value="2"/>
</dbReference>
<keyword evidence="9 12" id="KW-0472">Membrane</keyword>
<keyword evidence="6" id="KW-0677">Repeat</keyword>
<dbReference type="InterPro" id="IPR001736">
    <property type="entry name" value="PLipase_D/transphosphatidylase"/>
</dbReference>
<dbReference type="GO" id="GO:0008808">
    <property type="term" value="F:cardiolipin synthase activity"/>
    <property type="evidence" value="ECO:0007669"/>
    <property type="project" value="UniProtKB-UniRule"/>
</dbReference>
<evidence type="ECO:0000259" key="14">
    <source>
        <dbReference type="PROSITE" id="PS50035"/>
    </source>
</evidence>
<dbReference type="InterPro" id="IPR027379">
    <property type="entry name" value="CLS_N"/>
</dbReference>
<feature type="active site" evidence="12">
    <location>
        <position position="220"/>
    </location>
</feature>
<dbReference type="FunFam" id="3.30.870.10:FF:000014">
    <property type="entry name" value="Cardiolipin synthase"/>
    <property type="match status" value="1"/>
</dbReference>
<dbReference type="EMBL" id="QJVJ01000008">
    <property type="protein sequence ID" value="PYI52903.1"/>
    <property type="molecule type" value="Genomic_DNA"/>
</dbReference>
<dbReference type="HAMAP" id="MF_01916">
    <property type="entry name" value="Cardiolipin_synth_Cls"/>
    <property type="match status" value="1"/>
</dbReference>
<dbReference type="EC" id="2.7.8.-" evidence="12 13"/>
<accession>A0A2V5K5F0</accession>